<evidence type="ECO:0000313" key="4">
    <source>
        <dbReference type="EMBL" id="AWI31235.1"/>
    </source>
</evidence>
<dbReference type="Gene3D" id="3.40.50.300">
    <property type="entry name" value="P-loop containing nucleotide triphosphate hydrolases"/>
    <property type="match status" value="2"/>
</dbReference>
<feature type="region of interest" description="Disordered" evidence="2">
    <location>
        <begin position="1417"/>
        <end position="1456"/>
    </location>
</feature>
<dbReference type="OrthoDB" id="4524286at2"/>
<evidence type="ECO:0000256" key="1">
    <source>
        <dbReference type="SAM" id="Coils"/>
    </source>
</evidence>
<feature type="region of interest" description="Disordered" evidence="2">
    <location>
        <begin position="1513"/>
        <end position="1540"/>
    </location>
</feature>
<dbReference type="SUPFAM" id="SSF55464">
    <property type="entry name" value="Origin of replication-binding domain, RBD-like"/>
    <property type="match status" value="1"/>
</dbReference>
<feature type="compositionally biased region" description="Low complexity" evidence="2">
    <location>
        <begin position="1150"/>
        <end position="1163"/>
    </location>
</feature>
<accession>A0A2S1SXV7</accession>
<keyword evidence="1" id="KW-0175">Coiled coil</keyword>
<dbReference type="SUPFAM" id="SSF52540">
    <property type="entry name" value="P-loop containing nucleoside triphosphate hydrolases"/>
    <property type="match status" value="2"/>
</dbReference>
<protein>
    <submittedName>
        <fullName evidence="4">Conjugal transfer protein TraA</fullName>
    </submittedName>
</protein>
<dbReference type="Proteomes" id="UP000244900">
    <property type="component" value="Chromosome"/>
</dbReference>
<dbReference type="KEGG" id="stir:DDW44_22445"/>
<gene>
    <name evidence="4" type="ORF">DDW44_22445</name>
</gene>
<dbReference type="Pfam" id="PF08751">
    <property type="entry name" value="TrwC"/>
    <property type="match status" value="1"/>
</dbReference>
<feature type="region of interest" description="Disordered" evidence="2">
    <location>
        <begin position="1139"/>
        <end position="1163"/>
    </location>
</feature>
<feature type="compositionally biased region" description="Basic and acidic residues" evidence="2">
    <location>
        <begin position="1417"/>
        <end position="1451"/>
    </location>
</feature>
<feature type="domain" description="TrwC relaxase" evidence="3">
    <location>
        <begin position="20"/>
        <end position="412"/>
    </location>
</feature>
<evidence type="ECO:0000256" key="2">
    <source>
        <dbReference type="SAM" id="MobiDB-lite"/>
    </source>
</evidence>
<name>A0A2S1SXV7_9ACTN</name>
<proteinExistence type="predicted"/>
<feature type="coiled-coil region" evidence="1">
    <location>
        <begin position="1186"/>
        <end position="1248"/>
    </location>
</feature>
<dbReference type="CDD" id="cd18809">
    <property type="entry name" value="SF1_C_RecD"/>
    <property type="match status" value="1"/>
</dbReference>
<reference evidence="4 5" key="1">
    <citation type="submission" date="2018-05" db="EMBL/GenBank/DDBJ databases">
        <title>Complete genome sequence of sponge-derived Streptomyces sp. HNM0039.</title>
        <authorList>
            <person name="Huang X."/>
            <person name="Zhou S."/>
        </authorList>
    </citation>
    <scope>NUCLEOTIDE SEQUENCE [LARGE SCALE GENOMIC DNA]</scope>
    <source>
        <strain evidence="4 5">HNM0039</strain>
    </source>
</reference>
<dbReference type="InterPro" id="IPR027417">
    <property type="entry name" value="P-loop_NTPase"/>
</dbReference>
<dbReference type="Pfam" id="PF13604">
    <property type="entry name" value="AAA_30"/>
    <property type="match status" value="1"/>
</dbReference>
<keyword evidence="5" id="KW-1185">Reference proteome</keyword>
<feature type="compositionally biased region" description="Basic and acidic residues" evidence="2">
    <location>
        <begin position="1139"/>
        <end position="1149"/>
    </location>
</feature>
<evidence type="ECO:0000259" key="3">
    <source>
        <dbReference type="Pfam" id="PF08751"/>
    </source>
</evidence>
<dbReference type="InterPro" id="IPR014862">
    <property type="entry name" value="TrwC"/>
</dbReference>
<dbReference type="NCBIfam" id="NF041492">
    <property type="entry name" value="MobF"/>
    <property type="match status" value="1"/>
</dbReference>
<organism evidence="4 5">
    <name type="scientific">Streptomyces tirandamycinicus</name>
    <dbReference type="NCBI Taxonomy" id="2174846"/>
    <lineage>
        <taxon>Bacteria</taxon>
        <taxon>Bacillati</taxon>
        <taxon>Actinomycetota</taxon>
        <taxon>Actinomycetes</taxon>
        <taxon>Kitasatosporales</taxon>
        <taxon>Streptomycetaceae</taxon>
        <taxon>Streptomyces</taxon>
    </lineage>
</organism>
<sequence>MARSVISMTATVSPGSDPGYLINQVGKGGEHYYLKAIEQAGEPAGIWLGDGANDLGLTGEVDHALMSDMYSKFTDPRLHEDVRASLSAIAVEPGSDEYKAQVAAIYDAARLGRRPMDYTKSTEERVAAALEELGPDATPEQCRAAELKVRQNAPAARSYYDVTFSVPKSYSLLHAGFQVEAARLRDAGDLEGAAAAAAKADAVWESVMEGVQAGLEFLQEEAGYARDGRHGAKDAEGTPTGRQVDAHRWTVASFRQHTSRDNDPQLHIHNAIWNRVEVTSTDEVTGETRSKWLAIDGQEIYRHTKAAGHLFEKTADEALYRRLQLRTAMRPDGMAREVLGVPEDLRDKFSGRRRTITKRTAELAAAWEDRNGRPPSPHELAKMAQWANLNERKNKTQAIPREQLLARWEADMVAETRESLAGVPALAERASAELEQLERRRAELESGLEFDPEAVVRHAVETVQEQKSAWRRADLVVEITKQLPDCLGGLERHQVKALVNELADTALQSGGDAGVVRLTAANLVPLPQELTREDGLSVYGRHGARRYATEAHLEREGRLIAKATELGAPAVARAAIDEVVAVAGLNEGQEKALRGILGSGRRMEVVAAPAGTGKSRLAGAVHDVWTREVGPVLGLTVSQRAARVLAEEGVRNSANIAKFLTTNRRLESGLPVLESDREAHQLRPGQLVMVDEASMAEQGQLDEIRRYADRVGAKVMYVGDSAQLGAVGAGGMFAHLSDELPNVHRLDAVMRFSHEWEKEASLQLRDGKREALAAYEDRGRLRGGTCEEMVAAAYQSWLSDHVSGKNALLIAETNAQADELAARARADLVRLGLVAEDGIELQKRGLTVGVGDMIQLRDNNRSLTSASGERFATNRDVVKVLGVTERGVTVAYDDGDTLQLPLDYVRSHVDLAYAGTVHSAQGRTVDTCHTLVEGAGTREAFYVAMTRGRDSNTAYVATDTPGLPVEERPDKLAVLTQTLDNSSIEKSATQAQREELEWSRSLAKHAFELEDLSTEAAELRFGRVLHEQLGPERYRELRDSEAYSSLVRLGRSAEAEGHDAIDLMRDVIGQGRLEDAKDLGKVLHWRLEQRIDAAERHQVRTDERRVREAVEVQERTVTDLMGELSTLPVADADREQAEAEAVSHTRAGDPADAQRAAEATADQARQQAALDQAMAMQLGAEVLHGAQESQERARIAEERHAAAEERADWRTRTAGIEGPKGEYARALAEIAEEKRLELGRELAAAEELPQWARDTLGPVPDDPAWQQRWIERAGTVMAYREAHEYDSERDPIGPRPGRGAVDVRQDWDRAYRALGEPDDRMELVGASDATLRQAIERYERETAWAPPHVAGQLREASESLADAERESLQKYIAAMEAETDDRRREMAEAAQAYEALATTLAEDVEKLEQVHTARTAWHEHTEDVRQRAQEAQRQLELRSPEPEYLERREDTQEATLESGAPVFQSEAERLREAHERAHEAGHLLTGEELTEAVRTAGRAAEILADREQVRQMEEAERARRDEPEVRRAPAVEISGREVEM</sequence>
<evidence type="ECO:0000313" key="5">
    <source>
        <dbReference type="Proteomes" id="UP000244900"/>
    </source>
</evidence>
<dbReference type="EMBL" id="CP029188">
    <property type="protein sequence ID" value="AWI31235.1"/>
    <property type="molecule type" value="Genomic_DNA"/>
</dbReference>